<dbReference type="GO" id="GO:0006631">
    <property type="term" value="P:fatty acid metabolic process"/>
    <property type="evidence" value="ECO:0007669"/>
    <property type="project" value="TreeGrafter"/>
</dbReference>
<dbReference type="GeneID" id="105266971"/>
<reference evidence="5" key="1">
    <citation type="submission" date="2025-08" db="UniProtKB">
        <authorList>
            <consortium name="RefSeq"/>
        </authorList>
    </citation>
    <scope>IDENTIFICATION</scope>
    <source>
        <strain evidence="5">USDA-PBARC FA_bdor</strain>
        <tissue evidence="5">Whole organism</tissue>
    </source>
</reference>
<dbReference type="PROSITE" id="PS00880">
    <property type="entry name" value="ACB_1"/>
    <property type="match status" value="1"/>
</dbReference>
<keyword evidence="2" id="KW-0446">Lipid-binding</keyword>
<name>A0A9R1U1I4_9HYME</name>
<dbReference type="PANTHER" id="PTHR23310">
    <property type="entry name" value="ACYL-COA-BINDING PROTEIN, ACBP"/>
    <property type="match status" value="1"/>
</dbReference>
<dbReference type="Proteomes" id="UP000694866">
    <property type="component" value="Unplaced"/>
</dbReference>
<comment type="similarity">
    <text evidence="1">Belongs to the ACBP family.</text>
</comment>
<feature type="domain" description="ACB" evidence="3">
    <location>
        <begin position="3"/>
        <end position="88"/>
    </location>
</feature>
<dbReference type="PRINTS" id="PR00689">
    <property type="entry name" value="ACOABINDINGP"/>
</dbReference>
<dbReference type="PROSITE" id="PS51228">
    <property type="entry name" value="ACB_2"/>
    <property type="match status" value="1"/>
</dbReference>
<dbReference type="GO" id="GO:0000062">
    <property type="term" value="F:fatty-acyl-CoA binding"/>
    <property type="evidence" value="ECO:0007669"/>
    <property type="project" value="InterPro"/>
</dbReference>
<evidence type="ECO:0000256" key="2">
    <source>
        <dbReference type="ARBA" id="ARBA00023121"/>
    </source>
</evidence>
<dbReference type="Pfam" id="PF00887">
    <property type="entry name" value="ACBP"/>
    <property type="match status" value="1"/>
</dbReference>
<evidence type="ECO:0000313" key="4">
    <source>
        <dbReference type="Proteomes" id="UP000694866"/>
    </source>
</evidence>
<dbReference type="KEGG" id="fas:105266971"/>
<dbReference type="AlphaFoldDB" id="A0A9R1U1I4"/>
<evidence type="ECO:0000259" key="3">
    <source>
        <dbReference type="PROSITE" id="PS51228"/>
    </source>
</evidence>
<evidence type="ECO:0000313" key="5">
    <source>
        <dbReference type="RefSeq" id="XP_011303811.1"/>
    </source>
</evidence>
<dbReference type="SUPFAM" id="SSF47027">
    <property type="entry name" value="Acyl-CoA binding protein"/>
    <property type="match status" value="1"/>
</dbReference>
<gene>
    <name evidence="5" type="primary">LOC105266971</name>
</gene>
<dbReference type="InterPro" id="IPR014352">
    <property type="entry name" value="FERM/acyl-CoA-bd_prot_sf"/>
</dbReference>
<protein>
    <submittedName>
        <fullName evidence="5">Acyl-CoA-binding protein</fullName>
    </submittedName>
</protein>
<proteinExistence type="inferred from homology"/>
<dbReference type="InterPro" id="IPR035984">
    <property type="entry name" value="Acyl-CoA-binding_sf"/>
</dbReference>
<dbReference type="OrthoDB" id="346910at2759"/>
<dbReference type="PANTHER" id="PTHR23310:SF62">
    <property type="entry name" value="ACYL-COA BINDING PROTEIN 1, ISOFORM A"/>
    <property type="match status" value="1"/>
</dbReference>
<organism evidence="4 5">
    <name type="scientific">Fopius arisanus</name>
    <dbReference type="NCBI Taxonomy" id="64838"/>
    <lineage>
        <taxon>Eukaryota</taxon>
        <taxon>Metazoa</taxon>
        <taxon>Ecdysozoa</taxon>
        <taxon>Arthropoda</taxon>
        <taxon>Hexapoda</taxon>
        <taxon>Insecta</taxon>
        <taxon>Pterygota</taxon>
        <taxon>Neoptera</taxon>
        <taxon>Endopterygota</taxon>
        <taxon>Hymenoptera</taxon>
        <taxon>Apocrita</taxon>
        <taxon>Ichneumonoidea</taxon>
        <taxon>Braconidae</taxon>
        <taxon>Opiinae</taxon>
        <taxon>Fopius</taxon>
    </lineage>
</organism>
<sequence length="89" mass="9733">MSLEESFKKAAEDVKNLASTPADADLLELYALFKQGSIGDCNTTRPGMLDFKGKAKWDSWNGKKGMSKNEAMTQYIAKVASLIQSIGKN</sequence>
<dbReference type="RefSeq" id="XP_011303811.1">
    <property type="nucleotide sequence ID" value="XM_011305509.1"/>
</dbReference>
<dbReference type="InterPro" id="IPR022408">
    <property type="entry name" value="Acyl-CoA-binding_prot_CS"/>
</dbReference>
<accession>A0A9R1U1I4</accession>
<dbReference type="Gene3D" id="1.20.80.10">
    <property type="match status" value="1"/>
</dbReference>
<evidence type="ECO:0000256" key="1">
    <source>
        <dbReference type="ARBA" id="ARBA00005567"/>
    </source>
</evidence>
<dbReference type="InterPro" id="IPR000582">
    <property type="entry name" value="Acyl-CoA-binding_protein"/>
</dbReference>
<keyword evidence="4" id="KW-1185">Reference proteome</keyword>